<evidence type="ECO:0000256" key="4">
    <source>
        <dbReference type="ARBA" id="ARBA00023136"/>
    </source>
</evidence>
<dbReference type="EMBL" id="CM001488">
    <property type="protein sequence ID" value="EIM64545.1"/>
    <property type="molecule type" value="Genomic_DNA"/>
</dbReference>
<feature type="transmembrane region" description="Helical" evidence="6">
    <location>
        <begin position="20"/>
        <end position="40"/>
    </location>
</feature>
<keyword evidence="2 6" id="KW-0812">Transmembrane</keyword>
<dbReference type="HOGENOM" id="CLU_653341_0_0_7"/>
<evidence type="ECO:0000256" key="1">
    <source>
        <dbReference type="ARBA" id="ARBA00004167"/>
    </source>
</evidence>
<feature type="compositionally biased region" description="Basic and acidic residues" evidence="5">
    <location>
        <begin position="204"/>
        <end position="219"/>
    </location>
</feature>
<accession>I5B4Y2</accession>
<dbReference type="NCBIfam" id="TIGR02794">
    <property type="entry name" value="tolA_full"/>
    <property type="match status" value="1"/>
</dbReference>
<dbReference type="InterPro" id="IPR037682">
    <property type="entry name" value="TonB_C"/>
</dbReference>
<dbReference type="eggNOG" id="COG0810">
    <property type="taxonomic scope" value="Bacteria"/>
</dbReference>
<dbReference type="SUPFAM" id="SSF74653">
    <property type="entry name" value="TolA/TonB C-terminal domain"/>
    <property type="match status" value="1"/>
</dbReference>
<feature type="compositionally biased region" description="Basic and acidic residues" evidence="5">
    <location>
        <begin position="230"/>
        <end position="263"/>
    </location>
</feature>
<dbReference type="PROSITE" id="PS52015">
    <property type="entry name" value="TONB_CTD"/>
    <property type="match status" value="1"/>
</dbReference>
<evidence type="ECO:0000313" key="9">
    <source>
        <dbReference type="Proteomes" id="UP000005778"/>
    </source>
</evidence>
<dbReference type="Gene3D" id="3.30.1150.10">
    <property type="match status" value="1"/>
</dbReference>
<reference evidence="8 9" key="1">
    <citation type="submission" date="2011-09" db="EMBL/GenBank/DDBJ databases">
        <authorList>
            <consortium name="US DOE Joint Genome Institute (JGI-PGF)"/>
            <person name="Lucas S."/>
            <person name="Han J."/>
            <person name="Lapidus A."/>
            <person name="Cheng J.-F."/>
            <person name="Goodwin L."/>
            <person name="Pitluck S."/>
            <person name="Peters L."/>
            <person name="Land M.L."/>
            <person name="Hauser L."/>
            <person name="Orellana R."/>
            <person name="Lovley D."/>
            <person name="Woyke T.J."/>
        </authorList>
    </citation>
    <scope>NUCLEOTIDE SEQUENCE [LARGE SCALE GENOMIC DNA]</scope>
    <source>
        <strain evidence="8 9">2ac9</strain>
    </source>
</reference>
<organism evidence="8 9">
    <name type="scientific">Desulfobacter postgatei 2ac9</name>
    <dbReference type="NCBI Taxonomy" id="879212"/>
    <lineage>
        <taxon>Bacteria</taxon>
        <taxon>Pseudomonadati</taxon>
        <taxon>Thermodesulfobacteriota</taxon>
        <taxon>Desulfobacteria</taxon>
        <taxon>Desulfobacterales</taxon>
        <taxon>Desulfobacteraceae</taxon>
        <taxon>Desulfobacter</taxon>
    </lineage>
</organism>
<dbReference type="AlphaFoldDB" id="I5B4Y2"/>
<dbReference type="GO" id="GO:0019534">
    <property type="term" value="F:toxin transmembrane transporter activity"/>
    <property type="evidence" value="ECO:0007669"/>
    <property type="project" value="InterPro"/>
</dbReference>
<evidence type="ECO:0000256" key="2">
    <source>
        <dbReference type="ARBA" id="ARBA00022692"/>
    </source>
</evidence>
<protein>
    <submittedName>
        <fullName evidence="8">TolA protein</fullName>
    </submittedName>
</protein>
<dbReference type="Proteomes" id="UP000005778">
    <property type="component" value="Chromosome"/>
</dbReference>
<dbReference type="RefSeq" id="WP_004074096.1">
    <property type="nucleotide sequence ID" value="NZ_CM001488.1"/>
</dbReference>
<reference evidence="8 9" key="2">
    <citation type="submission" date="2012-02" db="EMBL/GenBank/DDBJ databases">
        <title>Improved High-Quality Draft sequence of Desulfobacter postgatei 2ac9.</title>
        <authorList>
            <consortium name="US DOE Joint Genome Institute"/>
            <person name="Lucas S."/>
            <person name="Han J."/>
            <person name="Lapidus A."/>
            <person name="Cheng J.-F."/>
            <person name="Goodwin L."/>
            <person name="Pitluck S."/>
            <person name="Peters L."/>
            <person name="Ovchinnikova G."/>
            <person name="Held B."/>
            <person name="Detter J.C."/>
            <person name="Han C."/>
            <person name="Tapia R."/>
            <person name="Land M."/>
            <person name="Hauser L."/>
            <person name="Kyrpides N."/>
            <person name="Ivanova N."/>
            <person name="Pagani I."/>
            <person name="Orellana R."/>
            <person name="Lovley D."/>
            <person name="Woyke T."/>
        </authorList>
    </citation>
    <scope>NUCLEOTIDE SEQUENCE [LARGE SCALE GENOMIC DNA]</scope>
    <source>
        <strain evidence="8 9">2ac9</strain>
    </source>
</reference>
<gene>
    <name evidence="8" type="ORF">DespoDRAFT_02710</name>
</gene>
<evidence type="ECO:0000256" key="6">
    <source>
        <dbReference type="SAM" id="Phobius"/>
    </source>
</evidence>
<proteinExistence type="predicted"/>
<dbReference type="GO" id="GO:0043213">
    <property type="term" value="P:bacteriocin transport"/>
    <property type="evidence" value="ECO:0007669"/>
    <property type="project" value="InterPro"/>
</dbReference>
<sequence length="420" mass="45028">MKNRQRYISEPNSNGPGNFFLVCLLSLICHAVFFISLFFLNDFQFSAPKPKVITVDLVAFAPGASPAAKLHGSEKSSKPLDASAGDNADRVNPDAVSDVSSQPAESAEAEVPTIKPDGGLQSKPDNLKDLIAAREDESPKEEPVVEKESPKEELVVEKEPPKEELVLKKKKQAQEVKKKLEQDLAKAEKEQAEKKKKQAQAAKKKLEQDLAKAQKESAEKKKKQAQAAKKKLEQDLAKAQKEQAEKLEKENQTQLRKALDRMKASVASRGNGAQGTNSGGNRSAGASGIGSGSGVGASGVGSGWGAGPSGVDPSGLGRGGGIGEAGPLTLYQMVIKSAIEQNWVFNDAMAGINKNLEVRIFIKILKSGDIRDISFETRSGNNYLDESAKKAIQRANPLPELPKGMTSYELVLGFSPQGLK</sequence>
<dbReference type="NCBIfam" id="TIGR01352">
    <property type="entry name" value="tonB_Cterm"/>
    <property type="match status" value="1"/>
</dbReference>
<dbReference type="Pfam" id="PF13103">
    <property type="entry name" value="TonB_2"/>
    <property type="match status" value="1"/>
</dbReference>
<evidence type="ECO:0000313" key="8">
    <source>
        <dbReference type="EMBL" id="EIM64545.1"/>
    </source>
</evidence>
<feature type="domain" description="TonB C-terminal" evidence="7">
    <location>
        <begin position="330"/>
        <end position="420"/>
    </location>
</feature>
<dbReference type="GO" id="GO:0016020">
    <property type="term" value="C:membrane"/>
    <property type="evidence" value="ECO:0007669"/>
    <property type="project" value="UniProtKB-SubCell"/>
</dbReference>
<dbReference type="OrthoDB" id="5432798at2"/>
<feature type="region of interest" description="Disordered" evidence="5">
    <location>
        <begin position="66"/>
        <end position="292"/>
    </location>
</feature>
<dbReference type="InterPro" id="IPR014161">
    <property type="entry name" value="Tol-Pal_TolA"/>
</dbReference>
<evidence type="ECO:0000256" key="5">
    <source>
        <dbReference type="SAM" id="MobiDB-lite"/>
    </source>
</evidence>
<feature type="compositionally biased region" description="Basic and acidic residues" evidence="5">
    <location>
        <begin position="125"/>
        <end position="193"/>
    </location>
</feature>
<keyword evidence="9" id="KW-1185">Reference proteome</keyword>
<evidence type="ECO:0000259" key="7">
    <source>
        <dbReference type="PROSITE" id="PS52015"/>
    </source>
</evidence>
<keyword evidence="3 6" id="KW-1133">Transmembrane helix</keyword>
<evidence type="ECO:0000256" key="3">
    <source>
        <dbReference type="ARBA" id="ARBA00022989"/>
    </source>
</evidence>
<dbReference type="STRING" id="879212.DespoDRAFT_02710"/>
<dbReference type="InterPro" id="IPR006260">
    <property type="entry name" value="TonB/TolA_C"/>
</dbReference>
<keyword evidence="4 6" id="KW-0472">Membrane</keyword>
<name>I5B4Y2_9BACT</name>
<comment type="subcellular location">
    <subcellularLocation>
        <location evidence="1">Membrane</location>
        <topology evidence="1">Single-pass membrane protein</topology>
    </subcellularLocation>
</comment>